<accession>A0A8H6M286</accession>
<evidence type="ECO:0000313" key="9">
    <source>
        <dbReference type="Proteomes" id="UP000521943"/>
    </source>
</evidence>
<dbReference type="AlphaFoldDB" id="A0A8H6M286"/>
<evidence type="ECO:0000256" key="5">
    <source>
        <dbReference type="ARBA" id="ARBA00023002"/>
    </source>
</evidence>
<dbReference type="GO" id="GO:0071949">
    <property type="term" value="F:FAD binding"/>
    <property type="evidence" value="ECO:0007669"/>
    <property type="project" value="InterPro"/>
</dbReference>
<evidence type="ECO:0000256" key="2">
    <source>
        <dbReference type="ARBA" id="ARBA00005466"/>
    </source>
</evidence>
<name>A0A8H6M286_9AGAR</name>
<dbReference type="EMBL" id="JACGCI010000042">
    <property type="protein sequence ID" value="KAF6752838.1"/>
    <property type="molecule type" value="Genomic_DNA"/>
</dbReference>
<sequence length="450" mass="50024">MATIQGVQATNSPPPPQTIATGNTSLIVQPKNKDDIKKTVLYAKANKKSIAIRTGGHQYSGAVSHSLGDFNKFLGEHKAFVPHGQCVEVHLGGHVQTGGYGQLGRSFGLLGDHVTSLEIIDHEGNEKEITKNQDPELFFAWLGGSPGNMGVLTHFTIEVHRDEDYTGSMGLRVLHTYDVAKLRKLVGYLAEMSDDANFPRNYDLCISVLSASADILGLMGGLDNEMEEKHPEIFGKDCKPRLAAYDHRLRAVGSVLEGRQARYELVQQDGVEVKPMSELTAQWIFRNTREFDLPYVKRTYVTKSNNLSKNGWVDWVVSRMDRVVGALVQRPMAVRAAPSLRWQELAIHQERRQWHCLQLIVARPDHVHDDRQLPQAGEEGLRLSSGSGRTTCKLLVPVAFSARKIAASSGAPGEASILMRTGRRTTMTRRKYQRLRKARKLADPDGVFTP</sequence>
<dbReference type="InterPro" id="IPR016167">
    <property type="entry name" value="FAD-bd_PCMH_sub1"/>
</dbReference>
<evidence type="ECO:0000313" key="8">
    <source>
        <dbReference type="EMBL" id="KAF6752838.1"/>
    </source>
</evidence>
<feature type="compositionally biased region" description="Polar residues" evidence="6">
    <location>
        <begin position="1"/>
        <end position="11"/>
    </location>
</feature>
<dbReference type="InterPro" id="IPR016166">
    <property type="entry name" value="FAD-bd_PCMH"/>
</dbReference>
<dbReference type="Proteomes" id="UP000521943">
    <property type="component" value="Unassembled WGS sequence"/>
</dbReference>
<comment type="cofactor">
    <cofactor evidence="1">
        <name>FAD</name>
        <dbReference type="ChEBI" id="CHEBI:57692"/>
    </cofactor>
</comment>
<dbReference type="PANTHER" id="PTHR42973:SF39">
    <property type="entry name" value="FAD-BINDING PCMH-TYPE DOMAIN-CONTAINING PROTEIN"/>
    <property type="match status" value="1"/>
</dbReference>
<evidence type="ECO:0000259" key="7">
    <source>
        <dbReference type="PROSITE" id="PS51387"/>
    </source>
</evidence>
<feature type="domain" description="FAD-binding PCMH-type" evidence="7">
    <location>
        <begin position="1"/>
        <end position="162"/>
    </location>
</feature>
<protein>
    <recommendedName>
        <fullName evidence="7">FAD-binding PCMH-type domain-containing protein</fullName>
    </recommendedName>
</protein>
<evidence type="ECO:0000256" key="1">
    <source>
        <dbReference type="ARBA" id="ARBA00001974"/>
    </source>
</evidence>
<dbReference type="PROSITE" id="PS51387">
    <property type="entry name" value="FAD_PCMH"/>
    <property type="match status" value="1"/>
</dbReference>
<proteinExistence type="inferred from homology"/>
<gene>
    <name evidence="8" type="ORF">DFP72DRAFT_849607</name>
</gene>
<reference evidence="8 9" key="1">
    <citation type="submission" date="2020-07" db="EMBL/GenBank/DDBJ databases">
        <title>Comparative genomics of pyrophilous fungi reveals a link between fire events and developmental genes.</title>
        <authorList>
            <consortium name="DOE Joint Genome Institute"/>
            <person name="Steindorff A.S."/>
            <person name="Carver A."/>
            <person name="Calhoun S."/>
            <person name="Stillman K."/>
            <person name="Liu H."/>
            <person name="Lipzen A."/>
            <person name="Pangilinan J."/>
            <person name="Labutti K."/>
            <person name="Bruns T.D."/>
            <person name="Grigoriev I.V."/>
        </authorList>
    </citation>
    <scope>NUCLEOTIDE SEQUENCE [LARGE SCALE GENOMIC DNA]</scope>
    <source>
        <strain evidence="8 9">CBS 144469</strain>
    </source>
</reference>
<dbReference type="InterPro" id="IPR006094">
    <property type="entry name" value="Oxid_FAD_bind_N"/>
</dbReference>
<comment type="caution">
    <text evidence="8">The sequence shown here is derived from an EMBL/GenBank/DDBJ whole genome shotgun (WGS) entry which is preliminary data.</text>
</comment>
<dbReference type="InterPro" id="IPR016169">
    <property type="entry name" value="FAD-bd_PCMH_sub2"/>
</dbReference>
<dbReference type="Gene3D" id="3.30.465.10">
    <property type="match status" value="1"/>
</dbReference>
<dbReference type="GO" id="GO:0016491">
    <property type="term" value="F:oxidoreductase activity"/>
    <property type="evidence" value="ECO:0007669"/>
    <property type="project" value="UniProtKB-KW"/>
</dbReference>
<keyword evidence="4" id="KW-0274">FAD</keyword>
<keyword evidence="5" id="KW-0560">Oxidoreductase</keyword>
<feature type="region of interest" description="Disordered" evidence="6">
    <location>
        <begin position="1"/>
        <end position="23"/>
    </location>
</feature>
<comment type="similarity">
    <text evidence="2">Belongs to the oxygen-dependent FAD-linked oxidoreductase family.</text>
</comment>
<dbReference type="PANTHER" id="PTHR42973">
    <property type="entry name" value="BINDING OXIDOREDUCTASE, PUTATIVE (AFU_ORTHOLOGUE AFUA_1G17690)-RELATED"/>
    <property type="match status" value="1"/>
</dbReference>
<evidence type="ECO:0000256" key="4">
    <source>
        <dbReference type="ARBA" id="ARBA00022827"/>
    </source>
</evidence>
<keyword evidence="9" id="KW-1185">Reference proteome</keyword>
<dbReference type="SUPFAM" id="SSF56176">
    <property type="entry name" value="FAD-binding/transporter-associated domain-like"/>
    <property type="match status" value="1"/>
</dbReference>
<dbReference type="Pfam" id="PF01565">
    <property type="entry name" value="FAD_binding_4"/>
    <property type="match status" value="1"/>
</dbReference>
<evidence type="ECO:0000256" key="6">
    <source>
        <dbReference type="SAM" id="MobiDB-lite"/>
    </source>
</evidence>
<organism evidence="8 9">
    <name type="scientific">Ephemerocybe angulata</name>
    <dbReference type="NCBI Taxonomy" id="980116"/>
    <lineage>
        <taxon>Eukaryota</taxon>
        <taxon>Fungi</taxon>
        <taxon>Dikarya</taxon>
        <taxon>Basidiomycota</taxon>
        <taxon>Agaricomycotina</taxon>
        <taxon>Agaricomycetes</taxon>
        <taxon>Agaricomycetidae</taxon>
        <taxon>Agaricales</taxon>
        <taxon>Agaricineae</taxon>
        <taxon>Psathyrellaceae</taxon>
        <taxon>Ephemerocybe</taxon>
    </lineage>
</organism>
<keyword evidence="3" id="KW-0285">Flavoprotein</keyword>
<dbReference type="InterPro" id="IPR050416">
    <property type="entry name" value="FAD-linked_Oxidoreductase"/>
</dbReference>
<dbReference type="InterPro" id="IPR036318">
    <property type="entry name" value="FAD-bd_PCMH-like_sf"/>
</dbReference>
<evidence type="ECO:0000256" key="3">
    <source>
        <dbReference type="ARBA" id="ARBA00022630"/>
    </source>
</evidence>
<dbReference type="OrthoDB" id="415825at2759"/>
<dbReference type="Gene3D" id="3.30.43.10">
    <property type="entry name" value="Uridine Diphospho-n-acetylenolpyruvylglucosamine Reductase, domain 2"/>
    <property type="match status" value="1"/>
</dbReference>